<protein>
    <submittedName>
        <fullName evidence="1">Histone deacetylase</fullName>
    </submittedName>
</protein>
<name>A0A392VX28_9FABA</name>
<dbReference type="Proteomes" id="UP000265520">
    <property type="component" value="Unassembled WGS sequence"/>
</dbReference>
<feature type="non-terminal residue" evidence="1">
    <location>
        <position position="1"/>
    </location>
</feature>
<reference evidence="1 2" key="1">
    <citation type="journal article" date="2018" name="Front. Plant Sci.">
        <title>Red Clover (Trifolium pratense) and Zigzag Clover (T. medium) - A Picture of Genomic Similarities and Differences.</title>
        <authorList>
            <person name="Dluhosova J."/>
            <person name="Istvanek J."/>
            <person name="Nedelnik J."/>
            <person name="Repkova J."/>
        </authorList>
    </citation>
    <scope>NUCLEOTIDE SEQUENCE [LARGE SCALE GENOMIC DNA]</scope>
    <source>
        <strain evidence="2">cv. 10/8</strain>
        <tissue evidence="1">Leaf</tissue>
    </source>
</reference>
<evidence type="ECO:0000313" key="1">
    <source>
        <dbReference type="EMBL" id="MCI92022.1"/>
    </source>
</evidence>
<proteinExistence type="predicted"/>
<dbReference type="EMBL" id="LXQA011288458">
    <property type="protein sequence ID" value="MCI92022.1"/>
    <property type="molecule type" value="Genomic_DNA"/>
</dbReference>
<keyword evidence="2" id="KW-1185">Reference proteome</keyword>
<organism evidence="1 2">
    <name type="scientific">Trifolium medium</name>
    <dbReference type="NCBI Taxonomy" id="97028"/>
    <lineage>
        <taxon>Eukaryota</taxon>
        <taxon>Viridiplantae</taxon>
        <taxon>Streptophyta</taxon>
        <taxon>Embryophyta</taxon>
        <taxon>Tracheophyta</taxon>
        <taxon>Spermatophyta</taxon>
        <taxon>Magnoliopsida</taxon>
        <taxon>eudicotyledons</taxon>
        <taxon>Gunneridae</taxon>
        <taxon>Pentapetalae</taxon>
        <taxon>rosids</taxon>
        <taxon>fabids</taxon>
        <taxon>Fabales</taxon>
        <taxon>Fabaceae</taxon>
        <taxon>Papilionoideae</taxon>
        <taxon>50 kb inversion clade</taxon>
        <taxon>NPAAA clade</taxon>
        <taxon>Hologalegina</taxon>
        <taxon>IRL clade</taxon>
        <taxon>Trifolieae</taxon>
        <taxon>Trifolium</taxon>
    </lineage>
</organism>
<dbReference type="AlphaFoldDB" id="A0A392VX28"/>
<sequence length="47" mass="5168">ASSSSALPTQSESEAPRVTAAAFKTFKHVVSVKLDDSNYLQWKQQVE</sequence>
<accession>A0A392VX28</accession>
<feature type="non-terminal residue" evidence="1">
    <location>
        <position position="47"/>
    </location>
</feature>
<comment type="caution">
    <text evidence="1">The sequence shown here is derived from an EMBL/GenBank/DDBJ whole genome shotgun (WGS) entry which is preliminary data.</text>
</comment>
<evidence type="ECO:0000313" key="2">
    <source>
        <dbReference type="Proteomes" id="UP000265520"/>
    </source>
</evidence>